<dbReference type="AlphaFoldDB" id="A0AB39LYZ9"/>
<accession>A0AB39LYZ9</accession>
<name>A0AB39LYZ9_9ACTN</name>
<evidence type="ECO:0000256" key="3">
    <source>
        <dbReference type="SAM" id="SignalP"/>
    </source>
</evidence>
<evidence type="ECO:0008006" key="5">
    <source>
        <dbReference type="Google" id="ProtNLM"/>
    </source>
</evidence>
<feature type="chain" id="PRO_5044246703" description="Gram-positive cocci surface proteins LPxTG domain-containing protein" evidence="3">
    <location>
        <begin position="36"/>
        <end position="265"/>
    </location>
</feature>
<keyword evidence="2" id="KW-0472">Membrane</keyword>
<keyword evidence="3" id="KW-0732">Signal</keyword>
<keyword evidence="2" id="KW-0812">Transmembrane</keyword>
<dbReference type="RefSeq" id="WP_369186454.1">
    <property type="nucleotide sequence ID" value="NZ_CP163431.1"/>
</dbReference>
<feature type="signal peptide" evidence="3">
    <location>
        <begin position="1"/>
        <end position="35"/>
    </location>
</feature>
<proteinExistence type="predicted"/>
<evidence type="ECO:0000256" key="1">
    <source>
        <dbReference type="SAM" id="MobiDB-lite"/>
    </source>
</evidence>
<gene>
    <name evidence="4" type="ORF">AB5J58_03550</name>
</gene>
<organism evidence="4">
    <name type="scientific">Streptomyces sp. R08</name>
    <dbReference type="NCBI Taxonomy" id="3238624"/>
    <lineage>
        <taxon>Bacteria</taxon>
        <taxon>Bacillati</taxon>
        <taxon>Actinomycetota</taxon>
        <taxon>Actinomycetes</taxon>
        <taxon>Kitasatosporales</taxon>
        <taxon>Streptomycetaceae</taxon>
        <taxon>Streptomyces</taxon>
    </lineage>
</organism>
<feature type="transmembrane region" description="Helical" evidence="2">
    <location>
        <begin position="243"/>
        <end position="261"/>
    </location>
</feature>
<feature type="region of interest" description="Disordered" evidence="1">
    <location>
        <begin position="184"/>
        <end position="228"/>
    </location>
</feature>
<keyword evidence="2" id="KW-1133">Transmembrane helix</keyword>
<reference evidence="4" key="1">
    <citation type="submission" date="2024-07" db="EMBL/GenBank/DDBJ databases">
        <authorList>
            <person name="Yu S.T."/>
        </authorList>
    </citation>
    <scope>NUCLEOTIDE SEQUENCE</scope>
    <source>
        <strain evidence="4">R08</strain>
    </source>
</reference>
<protein>
    <recommendedName>
        <fullName evidence="5">Gram-positive cocci surface proteins LPxTG domain-containing protein</fullName>
    </recommendedName>
</protein>
<feature type="compositionally biased region" description="Pro residues" evidence="1">
    <location>
        <begin position="212"/>
        <end position="222"/>
    </location>
</feature>
<evidence type="ECO:0000256" key="2">
    <source>
        <dbReference type="SAM" id="Phobius"/>
    </source>
</evidence>
<evidence type="ECO:0000313" key="4">
    <source>
        <dbReference type="EMBL" id="XDP99311.1"/>
    </source>
</evidence>
<sequence>MRLPLRPRTPLRTSLSLCLAAAAPLLLAAVPPAHAAAAVPACAASDAHTFPLTTRIHDGPDSYPAGGDYGTWYLDLTNTTARRCTAIHPVVVLVDRRRALKPSQPRLDFYDGTSARPYPVHFDRTDEAELVGAFDDGFPGFTVDPGKTLTVKVRLALAPDTAANEITVNAAVVQRHADDGDWVGQSNDYRFDVEPANPADMETPPTATSPASPVPSTAPSPSPEGDLSFADELARTGIGTEHLVLAATSVLLVTTGALLVARRRR</sequence>
<dbReference type="EMBL" id="CP163431">
    <property type="protein sequence ID" value="XDP99311.1"/>
    <property type="molecule type" value="Genomic_DNA"/>
</dbReference>